<keyword evidence="2" id="KW-1185">Reference proteome</keyword>
<dbReference type="AlphaFoldDB" id="A0A444W9C7"/>
<reference evidence="1 2" key="1">
    <citation type="submission" date="2014-12" db="EMBL/GenBank/DDBJ databases">
        <title>Genome sequence of Flavobacterium beibuense RSKm HC5.</title>
        <authorList>
            <person name="Kim J.F."/>
            <person name="Song J.Y."/>
            <person name="Kwak M.-J."/>
            <person name="Lee S.-W."/>
        </authorList>
    </citation>
    <scope>NUCLEOTIDE SEQUENCE [LARGE SCALE GENOMIC DNA]</scope>
    <source>
        <strain evidence="1 2">RSKm HC5</strain>
    </source>
</reference>
<evidence type="ECO:0000313" key="2">
    <source>
        <dbReference type="Proteomes" id="UP000289775"/>
    </source>
</evidence>
<dbReference type="Proteomes" id="UP000289775">
    <property type="component" value="Unassembled WGS sequence"/>
</dbReference>
<comment type="caution">
    <text evidence="1">The sequence shown here is derived from an EMBL/GenBank/DDBJ whole genome shotgun (WGS) entry which is preliminary data.</text>
</comment>
<dbReference type="EMBL" id="JUIW01000007">
    <property type="protein sequence ID" value="RYJ42393.1"/>
    <property type="molecule type" value="Genomic_DNA"/>
</dbReference>
<evidence type="ECO:0000313" key="1">
    <source>
        <dbReference type="EMBL" id="RYJ42393.1"/>
    </source>
</evidence>
<proteinExistence type="predicted"/>
<sequence>MPQHKSYKVAKMVKYVSLLAINKKDSLLGCLYTSIIR</sequence>
<name>A0A444W9C7_9FLAO</name>
<accession>A0A444W9C7</accession>
<protein>
    <submittedName>
        <fullName evidence="1">Uncharacterized protein</fullName>
    </submittedName>
</protein>
<organism evidence="1 2">
    <name type="scientific">Flavobacterium beibuense</name>
    <dbReference type="NCBI Taxonomy" id="657326"/>
    <lineage>
        <taxon>Bacteria</taxon>
        <taxon>Pseudomonadati</taxon>
        <taxon>Bacteroidota</taxon>
        <taxon>Flavobacteriia</taxon>
        <taxon>Flavobacteriales</taxon>
        <taxon>Flavobacteriaceae</taxon>
        <taxon>Flavobacterium</taxon>
    </lineage>
</organism>
<gene>
    <name evidence="1" type="ORF">NU09_2179</name>
</gene>